<evidence type="ECO:0000313" key="1">
    <source>
        <dbReference type="EMBL" id="KKL72941.1"/>
    </source>
</evidence>
<proteinExistence type="predicted"/>
<accession>A0A0F9F398</accession>
<organism evidence="1">
    <name type="scientific">marine sediment metagenome</name>
    <dbReference type="NCBI Taxonomy" id="412755"/>
    <lineage>
        <taxon>unclassified sequences</taxon>
        <taxon>metagenomes</taxon>
        <taxon>ecological metagenomes</taxon>
    </lineage>
</organism>
<sequence length="72" mass="7707">MTQMTQQALSIALMVTAFTLALLWGLGTLVTNPPACWEDEVIVMVVEDPYGDLLGSLGCVPADNLPVDGFRP</sequence>
<name>A0A0F9F398_9ZZZZ</name>
<comment type="caution">
    <text evidence="1">The sequence shown here is derived from an EMBL/GenBank/DDBJ whole genome shotgun (WGS) entry which is preliminary data.</text>
</comment>
<dbReference type="AlphaFoldDB" id="A0A0F9F398"/>
<reference evidence="1" key="1">
    <citation type="journal article" date="2015" name="Nature">
        <title>Complex archaea that bridge the gap between prokaryotes and eukaryotes.</title>
        <authorList>
            <person name="Spang A."/>
            <person name="Saw J.H."/>
            <person name="Jorgensen S.L."/>
            <person name="Zaremba-Niedzwiedzka K."/>
            <person name="Martijn J."/>
            <person name="Lind A.E."/>
            <person name="van Eijk R."/>
            <person name="Schleper C."/>
            <person name="Guy L."/>
            <person name="Ettema T.J."/>
        </authorList>
    </citation>
    <scope>NUCLEOTIDE SEQUENCE</scope>
</reference>
<protein>
    <submittedName>
        <fullName evidence="1">Uncharacterized protein</fullName>
    </submittedName>
</protein>
<gene>
    <name evidence="1" type="ORF">LCGC14_2079870</name>
</gene>
<dbReference type="EMBL" id="LAZR01025115">
    <property type="protein sequence ID" value="KKL72941.1"/>
    <property type="molecule type" value="Genomic_DNA"/>
</dbReference>